<dbReference type="Pfam" id="PF00010">
    <property type="entry name" value="HLH"/>
    <property type="match status" value="1"/>
</dbReference>
<feature type="region of interest" description="Disordered" evidence="1">
    <location>
        <begin position="1"/>
        <end position="140"/>
    </location>
</feature>
<dbReference type="GO" id="GO:0046983">
    <property type="term" value="F:protein dimerization activity"/>
    <property type="evidence" value="ECO:0007669"/>
    <property type="project" value="InterPro"/>
</dbReference>
<dbReference type="PANTHER" id="PTHR46266">
    <property type="entry name" value="TRANSCRIPTION FACTOR TT8"/>
    <property type="match status" value="1"/>
</dbReference>
<sequence length="349" mass="37904">MPRPSLPPTPAASSEIQGKSGSPLSATEKAFNLPPPALTPNRAHGNSTGDRQFHSTASPNFTLPPPPTRSRTIIQMKPMPQQTEDVARPTSRNNSKALTKKALHGSSTTNAAGKKQPSSTSVAGKKIARKTAHSVIERRRRSKMNEEFGTLKAMIPACTDQEMHKLAILQASIDYLRYLEKCIVDLKAANNQLSTPLVQPQAPPPRLNTSMLDQNDEGEDEEEDDDVEMENTESKTTSPVFTSAFQREPRSCASPQSITPSPALDAQSHYQTSSYASSVSTLPSPAFSPQRHHHQGSHSHFSLSASTSPTIIPNKEQDQEATAALLMLNKDRRNPKGARGMSVKDLLSS</sequence>
<gene>
    <name evidence="3" type="ORF">OEA41_007738</name>
</gene>
<feature type="compositionally biased region" description="Acidic residues" evidence="1">
    <location>
        <begin position="214"/>
        <end position="231"/>
    </location>
</feature>
<feature type="compositionally biased region" description="Polar residues" evidence="1">
    <location>
        <begin position="234"/>
        <end position="245"/>
    </location>
</feature>
<feature type="compositionally biased region" description="Pro residues" evidence="1">
    <location>
        <begin position="1"/>
        <end position="10"/>
    </location>
</feature>
<dbReference type="PANTHER" id="PTHR46266:SF4">
    <property type="entry name" value="TRANSCRIPTION FACTOR TT8"/>
    <property type="match status" value="1"/>
</dbReference>
<feature type="compositionally biased region" description="Polar residues" evidence="1">
    <location>
        <begin position="80"/>
        <end position="97"/>
    </location>
</feature>
<dbReference type="Gene3D" id="4.10.280.10">
    <property type="entry name" value="Helix-loop-helix DNA-binding domain"/>
    <property type="match status" value="1"/>
</dbReference>
<dbReference type="EMBL" id="JASNWA010000004">
    <property type="protein sequence ID" value="KAK3176415.1"/>
    <property type="molecule type" value="Genomic_DNA"/>
</dbReference>
<protein>
    <recommendedName>
        <fullName evidence="2">BHLH domain-containing protein</fullName>
    </recommendedName>
</protein>
<dbReference type="AlphaFoldDB" id="A0AAE0DQN1"/>
<evidence type="ECO:0000259" key="2">
    <source>
        <dbReference type="PROSITE" id="PS50888"/>
    </source>
</evidence>
<dbReference type="InterPro" id="IPR036638">
    <property type="entry name" value="HLH_DNA-bd_sf"/>
</dbReference>
<feature type="compositionally biased region" description="Polar residues" evidence="1">
    <location>
        <begin position="268"/>
        <end position="283"/>
    </location>
</feature>
<evidence type="ECO:0000313" key="3">
    <source>
        <dbReference type="EMBL" id="KAK3176415.1"/>
    </source>
</evidence>
<feature type="compositionally biased region" description="Low complexity" evidence="1">
    <location>
        <begin position="298"/>
        <end position="308"/>
    </location>
</feature>
<dbReference type="PROSITE" id="PS50888">
    <property type="entry name" value="BHLH"/>
    <property type="match status" value="1"/>
</dbReference>
<proteinExistence type="predicted"/>
<feature type="compositionally biased region" description="Polar residues" evidence="1">
    <location>
        <begin position="105"/>
        <end position="122"/>
    </location>
</feature>
<feature type="domain" description="BHLH" evidence="2">
    <location>
        <begin position="128"/>
        <end position="179"/>
    </location>
</feature>
<dbReference type="Proteomes" id="UP001276659">
    <property type="component" value="Unassembled WGS sequence"/>
</dbReference>
<feature type="compositionally biased region" description="Polar residues" evidence="1">
    <location>
        <begin position="11"/>
        <end position="25"/>
    </location>
</feature>
<organism evidence="3 4">
    <name type="scientific">Lepraria neglecta</name>
    <dbReference type="NCBI Taxonomy" id="209136"/>
    <lineage>
        <taxon>Eukaryota</taxon>
        <taxon>Fungi</taxon>
        <taxon>Dikarya</taxon>
        <taxon>Ascomycota</taxon>
        <taxon>Pezizomycotina</taxon>
        <taxon>Lecanoromycetes</taxon>
        <taxon>OSLEUM clade</taxon>
        <taxon>Lecanoromycetidae</taxon>
        <taxon>Lecanorales</taxon>
        <taxon>Lecanorineae</taxon>
        <taxon>Stereocaulaceae</taxon>
        <taxon>Lepraria</taxon>
    </lineage>
</organism>
<keyword evidence="4" id="KW-1185">Reference proteome</keyword>
<feature type="compositionally biased region" description="Basic residues" evidence="1">
    <location>
        <begin position="126"/>
        <end position="140"/>
    </location>
</feature>
<dbReference type="SMART" id="SM00353">
    <property type="entry name" value="HLH"/>
    <property type="match status" value="1"/>
</dbReference>
<reference evidence="3" key="1">
    <citation type="submission" date="2022-11" db="EMBL/GenBank/DDBJ databases">
        <title>Chromosomal genome sequence assembly and mating type (MAT) locus characterization of the leprose asexual lichenized fungus Lepraria neglecta (Nyl.) Erichsen.</title>
        <authorList>
            <person name="Allen J.L."/>
            <person name="Pfeffer B."/>
        </authorList>
    </citation>
    <scope>NUCLEOTIDE SEQUENCE</scope>
    <source>
        <strain evidence="3">Allen 5258</strain>
    </source>
</reference>
<feature type="compositionally biased region" description="Polar residues" evidence="1">
    <location>
        <begin position="44"/>
        <end position="61"/>
    </location>
</feature>
<dbReference type="InterPro" id="IPR011598">
    <property type="entry name" value="bHLH_dom"/>
</dbReference>
<dbReference type="SUPFAM" id="SSF47459">
    <property type="entry name" value="HLH, helix-loop-helix DNA-binding domain"/>
    <property type="match status" value="1"/>
</dbReference>
<evidence type="ECO:0000256" key="1">
    <source>
        <dbReference type="SAM" id="MobiDB-lite"/>
    </source>
</evidence>
<feature type="region of interest" description="Disordered" evidence="1">
    <location>
        <begin position="195"/>
        <end position="349"/>
    </location>
</feature>
<accession>A0AAE0DQN1</accession>
<name>A0AAE0DQN1_9LECA</name>
<comment type="caution">
    <text evidence="3">The sequence shown here is derived from an EMBL/GenBank/DDBJ whole genome shotgun (WGS) entry which is preliminary data.</text>
</comment>
<evidence type="ECO:0000313" key="4">
    <source>
        <dbReference type="Proteomes" id="UP001276659"/>
    </source>
</evidence>